<feature type="domain" description="RING-type" evidence="3">
    <location>
        <begin position="171"/>
        <end position="228"/>
    </location>
</feature>
<evidence type="ECO:0000313" key="5">
    <source>
        <dbReference type="RefSeq" id="XP_018807547.2"/>
    </source>
</evidence>
<evidence type="ECO:0000313" key="4">
    <source>
        <dbReference type="Proteomes" id="UP000235220"/>
    </source>
</evidence>
<feature type="region of interest" description="Disordered" evidence="2">
    <location>
        <begin position="98"/>
        <end position="117"/>
    </location>
</feature>
<gene>
    <name evidence="5 6" type="primary">LOC108980946</name>
</gene>
<dbReference type="Gene3D" id="3.30.40.10">
    <property type="entry name" value="Zinc/RING finger domain, C3HC4 (zinc finger)"/>
    <property type="match status" value="1"/>
</dbReference>
<name>A0A2I4DK86_JUGRE</name>
<dbReference type="GeneID" id="108980946"/>
<keyword evidence="1" id="KW-0863">Zinc-finger</keyword>
<proteinExistence type="predicted"/>
<protein>
    <submittedName>
        <fullName evidence="5 6">Uncharacterized protein LOC108980946 isoform X1</fullName>
    </submittedName>
</protein>
<feature type="compositionally biased region" description="Polar residues" evidence="2">
    <location>
        <begin position="99"/>
        <end position="112"/>
    </location>
</feature>
<dbReference type="InterPro" id="IPR013083">
    <property type="entry name" value="Znf_RING/FYVE/PHD"/>
</dbReference>
<dbReference type="RefSeq" id="XP_018807548.2">
    <property type="nucleotide sequence ID" value="XM_018952003.2"/>
</dbReference>
<dbReference type="Proteomes" id="UP000235220">
    <property type="component" value="Chromosome 10"/>
</dbReference>
<evidence type="ECO:0000259" key="3">
    <source>
        <dbReference type="PROSITE" id="PS50089"/>
    </source>
</evidence>
<dbReference type="PROSITE" id="PS50089">
    <property type="entry name" value="ZF_RING_2"/>
    <property type="match status" value="1"/>
</dbReference>
<dbReference type="SUPFAM" id="SSF57850">
    <property type="entry name" value="RING/U-box"/>
    <property type="match status" value="1"/>
</dbReference>
<feature type="region of interest" description="Disordered" evidence="2">
    <location>
        <begin position="1"/>
        <end position="42"/>
    </location>
</feature>
<keyword evidence="1" id="KW-0479">Metal-binding</keyword>
<feature type="compositionally biased region" description="Low complexity" evidence="2">
    <location>
        <begin position="10"/>
        <end position="30"/>
    </location>
</feature>
<dbReference type="STRING" id="51240.A0A2I4DK86"/>
<dbReference type="OrthoDB" id="1900223at2759"/>
<dbReference type="PANTHER" id="PTHR31150">
    <property type="entry name" value="EXPRESSED PROTEIN"/>
    <property type="match status" value="1"/>
</dbReference>
<dbReference type="KEGG" id="jre:108980946"/>
<dbReference type="SMART" id="SM00184">
    <property type="entry name" value="RING"/>
    <property type="match status" value="1"/>
</dbReference>
<accession>A0A2I4DK86</accession>
<dbReference type="RefSeq" id="XP_018807547.2">
    <property type="nucleotide sequence ID" value="XM_018952002.2"/>
</dbReference>
<dbReference type="AlphaFoldDB" id="A0A2I4DK86"/>
<keyword evidence="4" id="KW-1185">Reference proteome</keyword>
<evidence type="ECO:0000256" key="1">
    <source>
        <dbReference type="PROSITE-ProRule" id="PRU00175"/>
    </source>
</evidence>
<evidence type="ECO:0000313" key="6">
    <source>
        <dbReference type="RefSeq" id="XP_018807548.2"/>
    </source>
</evidence>
<organism evidence="4 5">
    <name type="scientific">Juglans regia</name>
    <name type="common">English walnut</name>
    <dbReference type="NCBI Taxonomy" id="51240"/>
    <lineage>
        <taxon>Eukaryota</taxon>
        <taxon>Viridiplantae</taxon>
        <taxon>Streptophyta</taxon>
        <taxon>Embryophyta</taxon>
        <taxon>Tracheophyta</taxon>
        <taxon>Spermatophyta</taxon>
        <taxon>Magnoliopsida</taxon>
        <taxon>eudicotyledons</taxon>
        <taxon>Gunneridae</taxon>
        <taxon>Pentapetalae</taxon>
        <taxon>rosids</taxon>
        <taxon>fabids</taxon>
        <taxon>Fagales</taxon>
        <taxon>Juglandaceae</taxon>
        <taxon>Juglans</taxon>
    </lineage>
</organism>
<reference evidence="5 6" key="1">
    <citation type="submission" date="2025-04" db="UniProtKB">
        <authorList>
            <consortium name="RefSeq"/>
        </authorList>
    </citation>
    <scope>IDENTIFICATION</scope>
    <source>
        <tissue evidence="5 6">Leaves</tissue>
    </source>
</reference>
<evidence type="ECO:0000256" key="2">
    <source>
        <dbReference type="SAM" id="MobiDB-lite"/>
    </source>
</evidence>
<dbReference type="InterPro" id="IPR001841">
    <property type="entry name" value="Znf_RING"/>
</dbReference>
<keyword evidence="1" id="KW-0862">Zinc</keyword>
<sequence>MGKRKRIPNPSDTQPPISSSPSSGTMPCSSGMELMSEEKPLHSVDSSELKTLASVLDITDGSMKLLNANPTTTVNHHQSLGRSMFLKRSRHYYAHQYSRRNSANHANASTSRGKGASLRDERLSFKLATQCTPHTGYPPENMGKEIFRPDRLRSSSLVMDAASSDAVKMVCGFCQKPLRRRPYFLGSRLSSGELSVVAVLVCGHVYHAECLEQRTCLDDKRDPPCPLCLGLLTQDCDSGGHE</sequence>
<dbReference type="GO" id="GO:0008270">
    <property type="term" value="F:zinc ion binding"/>
    <property type="evidence" value="ECO:0007669"/>
    <property type="project" value="UniProtKB-KW"/>
</dbReference>
<dbReference type="Gramene" id="Jr10_22820_p1">
    <property type="protein sequence ID" value="cds.Jr10_22820_p1"/>
    <property type="gene ID" value="Jr10_22820"/>
</dbReference>
<dbReference type="PANTHER" id="PTHR31150:SF6">
    <property type="entry name" value="ZINC ION BINDING PROTEIN"/>
    <property type="match status" value="1"/>
</dbReference>